<gene>
    <name evidence="1" type="ORF">M9H77_08741</name>
</gene>
<keyword evidence="2" id="KW-1185">Reference proteome</keyword>
<evidence type="ECO:0000313" key="2">
    <source>
        <dbReference type="Proteomes" id="UP001060085"/>
    </source>
</evidence>
<proteinExistence type="predicted"/>
<sequence>MTGRFRMVTYFSRGILKLSNLQDIESKQSALKAHFGSREPSVKPRALIPPMISRTPPLEMKRFHKISCMQVINFLKGLGAARKSERIKKHRLSRYLNFQNHAYIMIGSMDRVWNLKRGQRTQVLHPVVNTSRKSKAH</sequence>
<comment type="caution">
    <text evidence="1">The sequence shown here is derived from an EMBL/GenBank/DDBJ whole genome shotgun (WGS) entry which is preliminary data.</text>
</comment>
<protein>
    <submittedName>
        <fullName evidence="1">Uncharacterized protein</fullName>
    </submittedName>
</protein>
<dbReference type="Proteomes" id="UP001060085">
    <property type="component" value="Linkage Group LG02"/>
</dbReference>
<organism evidence="1 2">
    <name type="scientific">Catharanthus roseus</name>
    <name type="common">Madagascar periwinkle</name>
    <name type="synonym">Vinca rosea</name>
    <dbReference type="NCBI Taxonomy" id="4058"/>
    <lineage>
        <taxon>Eukaryota</taxon>
        <taxon>Viridiplantae</taxon>
        <taxon>Streptophyta</taxon>
        <taxon>Embryophyta</taxon>
        <taxon>Tracheophyta</taxon>
        <taxon>Spermatophyta</taxon>
        <taxon>Magnoliopsida</taxon>
        <taxon>eudicotyledons</taxon>
        <taxon>Gunneridae</taxon>
        <taxon>Pentapetalae</taxon>
        <taxon>asterids</taxon>
        <taxon>lamiids</taxon>
        <taxon>Gentianales</taxon>
        <taxon>Apocynaceae</taxon>
        <taxon>Rauvolfioideae</taxon>
        <taxon>Vinceae</taxon>
        <taxon>Catharanthinae</taxon>
        <taxon>Catharanthus</taxon>
    </lineage>
</organism>
<dbReference type="EMBL" id="CM044702">
    <property type="protein sequence ID" value="KAI5677791.1"/>
    <property type="molecule type" value="Genomic_DNA"/>
</dbReference>
<name>A0ACC0BYN3_CATRO</name>
<reference evidence="2" key="1">
    <citation type="journal article" date="2023" name="Nat. Plants">
        <title>Single-cell RNA sequencing provides a high-resolution roadmap for understanding the multicellular compartmentation of specialized metabolism.</title>
        <authorList>
            <person name="Sun S."/>
            <person name="Shen X."/>
            <person name="Li Y."/>
            <person name="Li Y."/>
            <person name="Wang S."/>
            <person name="Li R."/>
            <person name="Zhang H."/>
            <person name="Shen G."/>
            <person name="Guo B."/>
            <person name="Wei J."/>
            <person name="Xu J."/>
            <person name="St-Pierre B."/>
            <person name="Chen S."/>
            <person name="Sun C."/>
        </authorList>
    </citation>
    <scope>NUCLEOTIDE SEQUENCE [LARGE SCALE GENOMIC DNA]</scope>
</reference>
<accession>A0ACC0BYN3</accession>
<evidence type="ECO:0000313" key="1">
    <source>
        <dbReference type="EMBL" id="KAI5677791.1"/>
    </source>
</evidence>